<evidence type="ECO:0000313" key="4">
    <source>
        <dbReference type="Proteomes" id="UP000256373"/>
    </source>
</evidence>
<name>A0A3D8YG97_9BACT</name>
<dbReference type="InterPro" id="IPR036250">
    <property type="entry name" value="AcylCo_DH-like_C"/>
</dbReference>
<dbReference type="Pfam" id="PF08028">
    <property type="entry name" value="Acyl-CoA_dh_2"/>
    <property type="match status" value="1"/>
</dbReference>
<protein>
    <submittedName>
        <fullName evidence="3">Acyl-CoA dehydrogenase</fullName>
    </submittedName>
</protein>
<dbReference type="SUPFAM" id="SSF47203">
    <property type="entry name" value="Acyl-CoA dehydrogenase C-terminal domain-like"/>
    <property type="match status" value="1"/>
</dbReference>
<dbReference type="GO" id="GO:0050660">
    <property type="term" value="F:flavin adenine dinucleotide binding"/>
    <property type="evidence" value="ECO:0007669"/>
    <property type="project" value="InterPro"/>
</dbReference>
<dbReference type="PANTHER" id="PTHR43884">
    <property type="entry name" value="ACYL-COA DEHYDROGENASE"/>
    <property type="match status" value="1"/>
</dbReference>
<dbReference type="Gene3D" id="1.20.140.10">
    <property type="entry name" value="Butyryl-CoA Dehydrogenase, subunit A, domain 3"/>
    <property type="match status" value="1"/>
</dbReference>
<dbReference type="AlphaFoldDB" id="A0A3D8YG97"/>
<dbReference type="Gene3D" id="1.10.540.10">
    <property type="entry name" value="Acyl-CoA dehydrogenase/oxidase, N-terminal domain"/>
    <property type="match status" value="1"/>
</dbReference>
<dbReference type="GO" id="GO:0003995">
    <property type="term" value="F:acyl-CoA dehydrogenase activity"/>
    <property type="evidence" value="ECO:0007669"/>
    <property type="project" value="TreeGrafter"/>
</dbReference>
<dbReference type="InterPro" id="IPR046373">
    <property type="entry name" value="Acyl-CoA_Oxase/DH_mid-dom_sf"/>
</dbReference>
<feature type="domain" description="Acyl-CoA dehydrogenase C-terminal" evidence="2">
    <location>
        <begin position="227"/>
        <end position="341"/>
    </location>
</feature>
<dbReference type="InterPro" id="IPR009100">
    <property type="entry name" value="AcylCoA_DH/oxidase_NM_dom_sf"/>
</dbReference>
<organism evidence="3 4">
    <name type="scientific">Dyadobacter luteus</name>
    <dbReference type="NCBI Taxonomy" id="2259619"/>
    <lineage>
        <taxon>Bacteria</taxon>
        <taxon>Pseudomonadati</taxon>
        <taxon>Bacteroidota</taxon>
        <taxon>Cytophagia</taxon>
        <taxon>Cytophagales</taxon>
        <taxon>Spirosomataceae</taxon>
        <taxon>Dyadobacter</taxon>
    </lineage>
</organism>
<dbReference type="OrthoDB" id="571684at2"/>
<gene>
    <name evidence="3" type="ORF">DSL64_04295</name>
</gene>
<comment type="caution">
    <text evidence="3">The sequence shown here is derived from an EMBL/GenBank/DDBJ whole genome shotgun (WGS) entry which is preliminary data.</text>
</comment>
<reference evidence="3 4" key="1">
    <citation type="submission" date="2018-07" db="EMBL/GenBank/DDBJ databases">
        <title>Dyadobacter roseus sp. nov., isolated from rose rhizosphere soil.</title>
        <authorList>
            <person name="Chen L."/>
        </authorList>
    </citation>
    <scope>NUCLEOTIDE SEQUENCE [LARGE SCALE GENOMIC DNA]</scope>
    <source>
        <strain evidence="3 4">RS19</strain>
    </source>
</reference>
<keyword evidence="1" id="KW-0560">Oxidoreductase</keyword>
<keyword evidence="4" id="KW-1185">Reference proteome</keyword>
<evidence type="ECO:0000259" key="2">
    <source>
        <dbReference type="Pfam" id="PF08028"/>
    </source>
</evidence>
<proteinExistence type="predicted"/>
<accession>A0A3D8YG97</accession>
<dbReference type="EMBL" id="QNUL01000002">
    <property type="protein sequence ID" value="REA63663.1"/>
    <property type="molecule type" value="Genomic_DNA"/>
</dbReference>
<dbReference type="Gene3D" id="2.40.110.10">
    <property type="entry name" value="Butyryl-CoA Dehydrogenase, subunit A, domain 2"/>
    <property type="match status" value="1"/>
</dbReference>
<dbReference type="PANTHER" id="PTHR43884:SF12">
    <property type="entry name" value="ISOVALERYL-COA DEHYDROGENASE, MITOCHONDRIAL-RELATED"/>
    <property type="match status" value="1"/>
</dbReference>
<dbReference type="InterPro" id="IPR013107">
    <property type="entry name" value="Acyl-CoA_DH_C"/>
</dbReference>
<dbReference type="InterPro" id="IPR037069">
    <property type="entry name" value="AcylCoA_DH/ox_N_sf"/>
</dbReference>
<dbReference type="RefSeq" id="WP_115829413.1">
    <property type="nucleotide sequence ID" value="NZ_QNUL01000002.1"/>
</dbReference>
<dbReference type="Proteomes" id="UP000256373">
    <property type="component" value="Unassembled WGS sequence"/>
</dbReference>
<evidence type="ECO:0000313" key="3">
    <source>
        <dbReference type="EMBL" id="REA63663.1"/>
    </source>
</evidence>
<sequence length="379" mass="42628">MDDNSLHYLVEKIRIQAQITDLQELFPHKELGWIRDSQLLSMPICSQTMGLRKGSSQLIDVLKLMGGASLPVGRIYEGHVNALQLINVYADQEQKNTLFSDIINRQLLLGVWNTQQADGVVIRQIEEGKYRLEGCKTFCSGGHWIQLPMITGQLISKQTNGWQMCIIPLEKVKRISVDSSGWKPLGMRASASYKMDFTGIVIDRNDLIGQVSDYYRQPYFSAGALRFAAVQLGAVQMILQETHRFLKDSGRADDTFQKIRIAEMATLVETGNLWVSRATVLTDLWQGACRHTESLLAYVNMTRSVIAETCIRCMDLAERSVGISALMQPHPLERIHRDLTTYLKQPAPDAAVLSTGTYVLNQQDVNSMWADSDCSIRPC</sequence>
<evidence type="ECO:0000256" key="1">
    <source>
        <dbReference type="ARBA" id="ARBA00023002"/>
    </source>
</evidence>
<dbReference type="SUPFAM" id="SSF56645">
    <property type="entry name" value="Acyl-CoA dehydrogenase NM domain-like"/>
    <property type="match status" value="1"/>
</dbReference>